<sequence>MDFHPIATDELLRQFGTNPSAGVSPEKAEQLLAEHGPNELSATQRESLWLILLHQFMSPVIYLLLIAMGMSLFFREWLDAIAIAVVILLNALIGFIMEFQAEKAMDGLRQMTTQTARVLRGGKITEIPSTAIVPGDLLLLDAGDMVQADGRLLEATSLQADESALTGESLPVDKSPGELPEDTPLAERSNMVYKGTFIRNGNARVLVTSTGMKTELGHIAHLVAGAQKSATPLEKKLESFSKRLIGITVVIVILIFGAGVLNQVPILEMLKTSIALAVAAIPEGLPVVATLSLARGMIRMARQNVIVKKLSAVETLGATTVICTDKTGTLTENKMQVTEAQQPGATWKQSEEAPENDAFRLLRETAVLCNNAIIDGDKEIGDPIEVSLLQFADETGDNAEIIREGFKKLDEAPFNSDTRVMATLHQGEEQFRVSAKGATEDLLGYCTAIWKNGALAPLSDEDRQFWMAATEQLAASGLKTLGYAIREANDQPGEMLEELVFLGITGFMDPPRAGVKEVIRECHGAGIRVLMLTGDHPATAATIARQLDIVREGQKPVVTGRELEKAPEVWENAAVFARVSPKQKLDLVNGLQEDHHIVAMTGDGVNDAPALKKADIGIAMGIRGTQVSQEVADMVLKDDAFASIVMAVRQGRVIFTNIRRFIIFLLSCNLSELLVIGLVATFNIPFQLVAIQILFINLITDVFPAMALGFTEGDATVMQKHPRDPRKPILSRNGWTWIWVYAAVIGGSALGAAFTAEYFREGATDVMAANNVLFYTLILSQLLHALNMKEPREKFLGGPVMRNKYLIGSIFLSAGVTLLCLFIPPVAKALRLQMMPAIDWWLTLGFSVASLLVVRLLSGIFMRK</sequence>
<dbReference type="SMART" id="SM00831">
    <property type="entry name" value="Cation_ATPase_N"/>
    <property type="match status" value="1"/>
</dbReference>
<dbReference type="PROSITE" id="PS00154">
    <property type="entry name" value="ATPASE_E1_E2"/>
    <property type="match status" value="1"/>
</dbReference>
<feature type="transmembrane region" description="Helical" evidence="11">
    <location>
        <begin position="805"/>
        <end position="826"/>
    </location>
</feature>
<feature type="transmembrane region" description="Helical" evidence="11">
    <location>
        <begin position="661"/>
        <end position="682"/>
    </location>
</feature>
<keyword evidence="8 11" id="KW-1133">Transmembrane helix</keyword>
<dbReference type="Proteomes" id="UP001485459">
    <property type="component" value="Chromosome"/>
</dbReference>
<keyword evidence="14" id="KW-1185">Reference proteome</keyword>
<evidence type="ECO:0000313" key="13">
    <source>
        <dbReference type="EMBL" id="WZN40355.1"/>
    </source>
</evidence>
<dbReference type="InterPro" id="IPR023214">
    <property type="entry name" value="HAD_sf"/>
</dbReference>
<dbReference type="Gene3D" id="2.70.150.10">
    <property type="entry name" value="Calcium-transporting ATPase, cytoplasmic transduction domain A"/>
    <property type="match status" value="1"/>
</dbReference>
<dbReference type="SUPFAM" id="SSF56784">
    <property type="entry name" value="HAD-like"/>
    <property type="match status" value="1"/>
</dbReference>
<evidence type="ECO:0000256" key="8">
    <source>
        <dbReference type="ARBA" id="ARBA00022989"/>
    </source>
</evidence>
<dbReference type="PRINTS" id="PR00120">
    <property type="entry name" value="HATPASE"/>
</dbReference>
<evidence type="ECO:0000256" key="4">
    <source>
        <dbReference type="ARBA" id="ARBA00022692"/>
    </source>
</evidence>
<feature type="transmembrane region" description="Helical" evidence="11">
    <location>
        <begin position="48"/>
        <end position="74"/>
    </location>
</feature>
<evidence type="ECO:0000313" key="14">
    <source>
        <dbReference type="Proteomes" id="UP001485459"/>
    </source>
</evidence>
<evidence type="ECO:0000256" key="6">
    <source>
        <dbReference type="ARBA" id="ARBA00022840"/>
    </source>
</evidence>
<dbReference type="SUPFAM" id="SSF81653">
    <property type="entry name" value="Calcium ATPase, transduction domain A"/>
    <property type="match status" value="1"/>
</dbReference>
<dbReference type="InterPro" id="IPR006068">
    <property type="entry name" value="ATPase_P-typ_cation-transptr_C"/>
</dbReference>
<feature type="transmembrane region" description="Helical" evidence="11">
    <location>
        <begin position="273"/>
        <end position="294"/>
    </location>
</feature>
<evidence type="ECO:0000256" key="9">
    <source>
        <dbReference type="ARBA" id="ARBA00023136"/>
    </source>
</evidence>
<gene>
    <name evidence="13" type="ORF">WJU16_20520</name>
</gene>
<feature type="transmembrane region" description="Helical" evidence="11">
    <location>
        <begin position="734"/>
        <end position="754"/>
    </location>
</feature>
<keyword evidence="9 11" id="KW-0472">Membrane</keyword>
<dbReference type="InterPro" id="IPR001757">
    <property type="entry name" value="P_typ_ATPase"/>
</dbReference>
<feature type="transmembrane region" description="Helical" evidence="11">
    <location>
        <begin position="688"/>
        <end position="713"/>
    </location>
</feature>
<dbReference type="EMBL" id="CP149822">
    <property type="protein sequence ID" value="WZN40355.1"/>
    <property type="molecule type" value="Genomic_DNA"/>
</dbReference>
<dbReference type="InterPro" id="IPR023298">
    <property type="entry name" value="ATPase_P-typ_TM_dom_sf"/>
</dbReference>
<evidence type="ECO:0000259" key="12">
    <source>
        <dbReference type="SMART" id="SM00831"/>
    </source>
</evidence>
<accession>A0ABZ2YMH5</accession>
<dbReference type="InterPro" id="IPR050510">
    <property type="entry name" value="Cation_transp_ATPase_P-type"/>
</dbReference>
<dbReference type="SFLD" id="SFLDF00027">
    <property type="entry name" value="p-type_atpase"/>
    <property type="match status" value="1"/>
</dbReference>
<dbReference type="InterPro" id="IPR004014">
    <property type="entry name" value="ATPase_P-typ_cation-transptr_N"/>
</dbReference>
<dbReference type="InterPro" id="IPR023299">
    <property type="entry name" value="ATPase_P-typ_cyto_dom_N"/>
</dbReference>
<keyword evidence="4 11" id="KW-0812">Transmembrane</keyword>
<feature type="domain" description="Cation-transporting P-type ATPase N-terminal" evidence="12">
    <location>
        <begin position="2"/>
        <end position="76"/>
    </location>
</feature>
<dbReference type="NCBIfam" id="TIGR01494">
    <property type="entry name" value="ATPase_P-type"/>
    <property type="match status" value="2"/>
</dbReference>
<feature type="transmembrane region" description="Helical" evidence="11">
    <location>
        <begin position="838"/>
        <end position="857"/>
    </location>
</feature>
<dbReference type="Gene3D" id="3.40.50.1000">
    <property type="entry name" value="HAD superfamily/HAD-like"/>
    <property type="match status" value="1"/>
</dbReference>
<dbReference type="InterPro" id="IPR059000">
    <property type="entry name" value="ATPase_P-type_domA"/>
</dbReference>
<dbReference type="PANTHER" id="PTHR43294:SF21">
    <property type="entry name" value="CATION TRANSPORTING ATPASE"/>
    <property type="match status" value="1"/>
</dbReference>
<dbReference type="InterPro" id="IPR036412">
    <property type="entry name" value="HAD-like_sf"/>
</dbReference>
<organism evidence="13 14">
    <name type="scientific">Chitinophaga pollutisoli</name>
    <dbReference type="NCBI Taxonomy" id="3133966"/>
    <lineage>
        <taxon>Bacteria</taxon>
        <taxon>Pseudomonadati</taxon>
        <taxon>Bacteroidota</taxon>
        <taxon>Chitinophagia</taxon>
        <taxon>Chitinophagales</taxon>
        <taxon>Chitinophagaceae</taxon>
        <taxon>Chitinophaga</taxon>
    </lineage>
</organism>
<dbReference type="RefSeq" id="WP_341835278.1">
    <property type="nucleotide sequence ID" value="NZ_CP149822.1"/>
</dbReference>
<dbReference type="InterPro" id="IPR044492">
    <property type="entry name" value="P_typ_ATPase_HD_dom"/>
</dbReference>
<dbReference type="InterPro" id="IPR008250">
    <property type="entry name" value="ATPase_P-typ_transduc_dom_A_sf"/>
</dbReference>
<evidence type="ECO:0000256" key="7">
    <source>
        <dbReference type="ARBA" id="ARBA00022967"/>
    </source>
</evidence>
<dbReference type="Pfam" id="PF00690">
    <property type="entry name" value="Cation_ATPase_N"/>
    <property type="match status" value="1"/>
</dbReference>
<comment type="similarity">
    <text evidence="2">Belongs to the cation transport ATPase (P-type) (TC 3.A.3) family. Type IIA subfamily.</text>
</comment>
<name>A0ABZ2YMH5_9BACT</name>
<dbReference type="Gene3D" id="3.40.1110.10">
    <property type="entry name" value="Calcium-transporting ATPase, cytoplasmic domain N"/>
    <property type="match status" value="1"/>
</dbReference>
<evidence type="ECO:0000256" key="5">
    <source>
        <dbReference type="ARBA" id="ARBA00022741"/>
    </source>
</evidence>
<keyword evidence="6" id="KW-0067">ATP-binding</keyword>
<feature type="transmembrane region" description="Helical" evidence="11">
    <location>
        <begin position="766"/>
        <end position="784"/>
    </location>
</feature>
<dbReference type="PANTHER" id="PTHR43294">
    <property type="entry name" value="SODIUM/POTASSIUM-TRANSPORTING ATPASE SUBUNIT ALPHA"/>
    <property type="match status" value="1"/>
</dbReference>
<comment type="subcellular location">
    <subcellularLocation>
        <location evidence="1">Cell membrane</location>
        <topology evidence="1">Multi-pass membrane protein</topology>
    </subcellularLocation>
</comment>
<keyword evidence="3" id="KW-1003">Cell membrane</keyword>
<keyword evidence="7" id="KW-1278">Translocase</keyword>
<evidence type="ECO:0000256" key="1">
    <source>
        <dbReference type="ARBA" id="ARBA00004651"/>
    </source>
</evidence>
<dbReference type="PRINTS" id="PR00119">
    <property type="entry name" value="CATATPASE"/>
</dbReference>
<dbReference type="Pfam" id="PF13246">
    <property type="entry name" value="Cation_ATPase"/>
    <property type="match status" value="1"/>
</dbReference>
<feature type="transmembrane region" description="Helical" evidence="11">
    <location>
        <begin position="80"/>
        <end position="99"/>
    </location>
</feature>
<dbReference type="Pfam" id="PF00689">
    <property type="entry name" value="Cation_ATPase_C"/>
    <property type="match status" value="1"/>
</dbReference>
<protein>
    <submittedName>
        <fullName evidence="13">Cation-translocating P-type ATPase</fullName>
    </submittedName>
</protein>
<dbReference type="SFLD" id="SFLDS00003">
    <property type="entry name" value="Haloacid_Dehalogenase"/>
    <property type="match status" value="1"/>
</dbReference>
<reference evidence="14" key="1">
    <citation type="submission" date="2024-03" db="EMBL/GenBank/DDBJ databases">
        <title>Chitinophaga horti sp. nov., isolated from garden soil.</title>
        <authorList>
            <person name="Lee D.S."/>
            <person name="Han D.M."/>
            <person name="Baek J.H."/>
            <person name="Choi D.G."/>
            <person name="Jeon J.H."/>
            <person name="Jeon C.O."/>
        </authorList>
    </citation>
    <scope>NUCLEOTIDE SEQUENCE [LARGE SCALE GENOMIC DNA]</scope>
    <source>
        <strain evidence="14">GPA1</strain>
    </source>
</reference>
<evidence type="ECO:0000256" key="11">
    <source>
        <dbReference type="SAM" id="Phobius"/>
    </source>
</evidence>
<dbReference type="SFLD" id="SFLDG00002">
    <property type="entry name" value="C1.7:_P-type_atpase_like"/>
    <property type="match status" value="1"/>
</dbReference>
<dbReference type="Pfam" id="PF00122">
    <property type="entry name" value="E1-E2_ATPase"/>
    <property type="match status" value="1"/>
</dbReference>
<dbReference type="SUPFAM" id="SSF81665">
    <property type="entry name" value="Calcium ATPase, transmembrane domain M"/>
    <property type="match status" value="1"/>
</dbReference>
<dbReference type="InterPro" id="IPR018303">
    <property type="entry name" value="ATPase_P-typ_P_site"/>
</dbReference>
<evidence type="ECO:0000256" key="2">
    <source>
        <dbReference type="ARBA" id="ARBA00005675"/>
    </source>
</evidence>
<feature type="region of interest" description="Disordered" evidence="10">
    <location>
        <begin position="164"/>
        <end position="184"/>
    </location>
</feature>
<dbReference type="Gene3D" id="1.20.1110.10">
    <property type="entry name" value="Calcium-transporting ATPase, transmembrane domain"/>
    <property type="match status" value="1"/>
</dbReference>
<keyword evidence="5" id="KW-0547">Nucleotide-binding</keyword>
<dbReference type="SUPFAM" id="SSF81660">
    <property type="entry name" value="Metal cation-transporting ATPase, ATP-binding domain N"/>
    <property type="match status" value="1"/>
</dbReference>
<evidence type="ECO:0000256" key="10">
    <source>
        <dbReference type="SAM" id="MobiDB-lite"/>
    </source>
</evidence>
<feature type="transmembrane region" description="Helical" evidence="11">
    <location>
        <begin position="244"/>
        <end position="261"/>
    </location>
</feature>
<evidence type="ECO:0000256" key="3">
    <source>
        <dbReference type="ARBA" id="ARBA00022475"/>
    </source>
</evidence>
<proteinExistence type="inferred from homology"/>